<gene>
    <name evidence="1" type="ordered locus">DGo_PB0044</name>
</gene>
<protein>
    <submittedName>
        <fullName evidence="1">Uncharacterized protein</fullName>
    </submittedName>
</protein>
<dbReference type="EMBL" id="CP002193">
    <property type="protein sequence ID" value="AFD27313.1"/>
    <property type="molecule type" value="Genomic_DNA"/>
</dbReference>
<dbReference type="AlphaFoldDB" id="H8H1B6"/>
<proteinExistence type="predicted"/>
<geneLocation type="plasmid" evidence="1 2">
    <name>P2</name>
</geneLocation>
<accession>H8H1B6</accession>
<evidence type="ECO:0000313" key="2">
    <source>
        <dbReference type="Proteomes" id="UP000007575"/>
    </source>
</evidence>
<sequence length="96" mass="10713">MQFFRRSTPLQGPQRALGCTLECRTHPDGQTFFLRGFLPGCSYVTGVLQAVPDLQVLWLRDAWWSALSPARQAQVLAQLGKLPVQLPEDGLYVLGE</sequence>
<dbReference type="PATRIC" id="fig|745776.4.peg.3455"/>
<reference evidence="1 2" key="1">
    <citation type="journal article" date="2012" name="PLoS ONE">
        <title>Genome sequence and transcriptome analysis of the radioresistant bacterium Deinococcus gobiensis: insights into the extreme environmental adaptations.</title>
        <authorList>
            <person name="Yuan M."/>
            <person name="Chen M."/>
            <person name="Zhang W."/>
            <person name="Lu W."/>
            <person name="Wang J."/>
            <person name="Yang M."/>
            <person name="Zhao P."/>
            <person name="Tang R."/>
            <person name="Li X."/>
            <person name="Hao Y."/>
            <person name="Zhou Z."/>
            <person name="Zhan Y."/>
            <person name="Yu H."/>
            <person name="Teng C."/>
            <person name="Yan Y."/>
            <person name="Ping S."/>
            <person name="Wang Y."/>
            <person name="Lin M."/>
        </authorList>
    </citation>
    <scope>NUCLEOTIDE SEQUENCE [LARGE SCALE GENOMIC DNA]</scope>
    <source>
        <strain evidence="2">DSM 21396 / JCM 16679 / CGMCC 1.7299 / I-0</strain>
        <plasmid evidence="1">P2</plasmid>
    </source>
</reference>
<evidence type="ECO:0000313" key="1">
    <source>
        <dbReference type="EMBL" id="AFD27313.1"/>
    </source>
</evidence>
<dbReference type="HOGENOM" id="CLU_2355091_0_0_0"/>
<organism evidence="1 2">
    <name type="scientific">Deinococcus gobiensis (strain DSM 21396 / JCM 16679 / CGMCC 1.7299 / I-0)</name>
    <dbReference type="NCBI Taxonomy" id="745776"/>
    <lineage>
        <taxon>Bacteria</taxon>
        <taxon>Thermotogati</taxon>
        <taxon>Deinococcota</taxon>
        <taxon>Deinococci</taxon>
        <taxon>Deinococcales</taxon>
        <taxon>Deinococcaceae</taxon>
        <taxon>Deinococcus</taxon>
    </lineage>
</organism>
<dbReference type="RefSeq" id="WP_014686409.1">
    <property type="nucleotide sequence ID" value="NC_017791.1"/>
</dbReference>
<keyword evidence="1" id="KW-0614">Plasmid</keyword>
<dbReference type="KEGG" id="dgo:DGo_PB0044"/>
<name>H8H1B6_DEIGI</name>
<keyword evidence="2" id="KW-1185">Reference proteome</keyword>
<dbReference type="Proteomes" id="UP000007575">
    <property type="component" value="Plasmid P2"/>
</dbReference>